<reference evidence="3 4" key="2">
    <citation type="submission" date="2024-10" db="EMBL/GenBank/DDBJ databases">
        <authorList>
            <person name="Ryan C."/>
        </authorList>
    </citation>
    <scope>NUCLEOTIDE SEQUENCE [LARGE SCALE GENOMIC DNA]</scope>
</reference>
<evidence type="ECO:0000256" key="2">
    <source>
        <dbReference type="SAM" id="SignalP"/>
    </source>
</evidence>
<feature type="chain" id="PRO_5044742914" description="CASP-like protein" evidence="2">
    <location>
        <begin position="26"/>
        <end position="182"/>
    </location>
</feature>
<keyword evidence="2" id="KW-0732">Signal</keyword>
<evidence type="ECO:0000313" key="4">
    <source>
        <dbReference type="Proteomes" id="UP001497457"/>
    </source>
</evidence>
<keyword evidence="1" id="KW-0472">Membrane</keyword>
<dbReference type="PANTHER" id="PTHR33573:SF3">
    <property type="entry name" value="CASP-LIKE PROTEIN"/>
    <property type="match status" value="1"/>
</dbReference>
<reference evidence="4" key="1">
    <citation type="submission" date="2024-06" db="EMBL/GenBank/DDBJ databases">
        <authorList>
            <person name="Ryan C."/>
        </authorList>
    </citation>
    <scope>NUCLEOTIDE SEQUENCE [LARGE SCALE GENOMIC DNA]</scope>
</reference>
<keyword evidence="1" id="KW-0812">Transmembrane</keyword>
<organism evidence="3 4">
    <name type="scientific">Urochloa decumbens</name>
    <dbReference type="NCBI Taxonomy" id="240449"/>
    <lineage>
        <taxon>Eukaryota</taxon>
        <taxon>Viridiplantae</taxon>
        <taxon>Streptophyta</taxon>
        <taxon>Embryophyta</taxon>
        <taxon>Tracheophyta</taxon>
        <taxon>Spermatophyta</taxon>
        <taxon>Magnoliopsida</taxon>
        <taxon>Liliopsida</taxon>
        <taxon>Poales</taxon>
        <taxon>Poaceae</taxon>
        <taxon>PACMAD clade</taxon>
        <taxon>Panicoideae</taxon>
        <taxon>Panicodae</taxon>
        <taxon>Paniceae</taxon>
        <taxon>Melinidinae</taxon>
        <taxon>Urochloa</taxon>
    </lineage>
</organism>
<dbReference type="Proteomes" id="UP001497457">
    <property type="component" value="Chromosome 4rd"/>
</dbReference>
<dbReference type="PANTHER" id="PTHR33573">
    <property type="entry name" value="CASP-LIKE PROTEIN 4A4"/>
    <property type="match status" value="1"/>
</dbReference>
<accession>A0ABC9EHV2</accession>
<evidence type="ECO:0000313" key="3">
    <source>
        <dbReference type="EMBL" id="CAL5057601.1"/>
    </source>
</evidence>
<feature type="signal peptide" evidence="2">
    <location>
        <begin position="1"/>
        <end position="25"/>
    </location>
</feature>
<evidence type="ECO:0000256" key="1">
    <source>
        <dbReference type="SAM" id="Phobius"/>
    </source>
</evidence>
<evidence type="ECO:0008006" key="5">
    <source>
        <dbReference type="Google" id="ProtNLM"/>
    </source>
</evidence>
<feature type="transmembrane region" description="Helical" evidence="1">
    <location>
        <begin position="96"/>
        <end position="118"/>
    </location>
</feature>
<proteinExistence type="predicted"/>
<dbReference type="AlphaFoldDB" id="A0ABC9EHV2"/>
<keyword evidence="4" id="KW-1185">Reference proteome</keyword>
<keyword evidence="1" id="KW-1133">Transmembrane helix</keyword>
<feature type="transmembrane region" description="Helical" evidence="1">
    <location>
        <begin position="144"/>
        <end position="164"/>
    </location>
</feature>
<sequence length="182" mass="18507">MAPWPQKAWVAVGLVARLLMVAALASSVRLRLGNSHVGDGDGYRYRYGNGGSPELQSYTYAAATAAAAALATVLLQLPLAVYVLCGGEPRAGFLDASVYADLAASVALASGVGAGFGATNDARRMADGVLAGDKGDLEAYYDRGAVAVVVLLVGMVLSLCASVASARVRVRAAEATGPHLPI</sequence>
<feature type="transmembrane region" description="Helical" evidence="1">
    <location>
        <begin position="60"/>
        <end position="84"/>
    </location>
</feature>
<protein>
    <recommendedName>
        <fullName evidence="5">CASP-like protein</fullName>
    </recommendedName>
</protein>
<dbReference type="EMBL" id="OZ075114">
    <property type="protein sequence ID" value="CAL5057601.1"/>
    <property type="molecule type" value="Genomic_DNA"/>
</dbReference>
<name>A0ABC9EHV2_9POAL</name>
<gene>
    <name evidence="3" type="ORF">URODEC1_LOCUS95748</name>
</gene>